<evidence type="ECO:0000313" key="1">
    <source>
        <dbReference type="EnsemblPlants" id="AVESA.00010b.r2.3AG0436610.1.CDS"/>
    </source>
</evidence>
<name>A0ACD5VIZ2_AVESA</name>
<protein>
    <submittedName>
        <fullName evidence="1">Uncharacterized protein</fullName>
    </submittedName>
</protein>
<dbReference type="EnsemblPlants" id="AVESA.00010b.r2.3AG0436610.1">
    <property type="protein sequence ID" value="AVESA.00010b.r2.3AG0436610.1.CDS"/>
    <property type="gene ID" value="AVESA.00010b.r2.3AG0436610"/>
</dbReference>
<keyword evidence="2" id="KW-1185">Reference proteome</keyword>
<reference evidence="1" key="1">
    <citation type="submission" date="2021-05" db="EMBL/GenBank/DDBJ databases">
        <authorList>
            <person name="Scholz U."/>
            <person name="Mascher M."/>
            <person name="Fiebig A."/>
        </authorList>
    </citation>
    <scope>NUCLEOTIDE SEQUENCE [LARGE SCALE GENOMIC DNA]</scope>
</reference>
<accession>A0ACD5VIZ2</accession>
<reference evidence="1" key="2">
    <citation type="submission" date="2025-09" db="UniProtKB">
        <authorList>
            <consortium name="EnsemblPlants"/>
        </authorList>
    </citation>
    <scope>IDENTIFICATION</scope>
</reference>
<sequence length="250" mass="26835">MAAAAAKIAVLLAVAALFAAAGADDPQATKEAGCWECYSTCMHKCDGYPDAPARTANRTEPAAHIAVDDGAEAASVDPVHSSDGAVAHVSDDSYDDKGDDEDDDKKDKNGDKDDDKKDDADKDEDEDEDDDDYDNRSGSSGDGKDYFTCKKKCIVDCYKDFPPVCYKMCVAQTCLTLPPYKQGECFKACGHKCFHKHPSPKPKPPSPKPPTPKPPSPKPPSPKPPSLIGPISKSGREVKSDCNNLLEKCH</sequence>
<proteinExistence type="predicted"/>
<dbReference type="Proteomes" id="UP001732700">
    <property type="component" value="Chromosome 3A"/>
</dbReference>
<evidence type="ECO:0000313" key="2">
    <source>
        <dbReference type="Proteomes" id="UP001732700"/>
    </source>
</evidence>
<organism evidence="1 2">
    <name type="scientific">Avena sativa</name>
    <name type="common">Oat</name>
    <dbReference type="NCBI Taxonomy" id="4498"/>
    <lineage>
        <taxon>Eukaryota</taxon>
        <taxon>Viridiplantae</taxon>
        <taxon>Streptophyta</taxon>
        <taxon>Embryophyta</taxon>
        <taxon>Tracheophyta</taxon>
        <taxon>Spermatophyta</taxon>
        <taxon>Magnoliopsida</taxon>
        <taxon>Liliopsida</taxon>
        <taxon>Poales</taxon>
        <taxon>Poaceae</taxon>
        <taxon>BOP clade</taxon>
        <taxon>Pooideae</taxon>
        <taxon>Poodae</taxon>
        <taxon>Poeae</taxon>
        <taxon>Poeae Chloroplast Group 1 (Aveneae type)</taxon>
        <taxon>Aveninae</taxon>
        <taxon>Avena</taxon>
    </lineage>
</organism>